<proteinExistence type="predicted"/>
<dbReference type="NCBIfam" id="TIGR03750">
    <property type="entry name" value="conj_TIGR03750"/>
    <property type="match status" value="1"/>
</dbReference>
<protein>
    <submittedName>
        <fullName evidence="2">TIGR03750 family conjugal transfer protein</fullName>
    </submittedName>
</protein>
<feature type="transmembrane region" description="Helical" evidence="1">
    <location>
        <begin position="34"/>
        <end position="55"/>
    </location>
</feature>
<sequence>MADDKHDDRTLQFLPNNLNRQPVIMGGLTADEMWATISVSGAVGFVLGVPASILFGNWSLLIAGALVGGVLGLSVASRIIRRMKRGRPDTWFYRHIQVAIAQAHLPFGNSSLITRSGAWTCRRDKRNLHEFS</sequence>
<evidence type="ECO:0000256" key="1">
    <source>
        <dbReference type="SAM" id="Phobius"/>
    </source>
</evidence>
<evidence type="ECO:0000313" key="2">
    <source>
        <dbReference type="EMBL" id="QXH37856.1"/>
    </source>
</evidence>
<organism evidence="2 3">
    <name type="scientific">Pseudomonas sessilinigenes</name>
    <dbReference type="NCBI Taxonomy" id="658629"/>
    <lineage>
        <taxon>Bacteria</taxon>
        <taxon>Pseudomonadati</taxon>
        <taxon>Pseudomonadota</taxon>
        <taxon>Gammaproteobacteria</taxon>
        <taxon>Pseudomonadales</taxon>
        <taxon>Pseudomonadaceae</taxon>
        <taxon>Pseudomonas</taxon>
    </lineage>
</organism>
<dbReference type="EMBL" id="CP077074">
    <property type="protein sequence ID" value="QXH37856.1"/>
    <property type="molecule type" value="Genomic_DNA"/>
</dbReference>
<feature type="transmembrane region" description="Helical" evidence="1">
    <location>
        <begin position="61"/>
        <end position="80"/>
    </location>
</feature>
<gene>
    <name evidence="2" type="ORF">KSS89_16305</name>
</gene>
<dbReference type="Proteomes" id="UP000693952">
    <property type="component" value="Chromosome"/>
</dbReference>
<accession>A0ABX8MIF3</accession>
<evidence type="ECO:0000313" key="3">
    <source>
        <dbReference type="Proteomes" id="UP000693952"/>
    </source>
</evidence>
<dbReference type="RefSeq" id="WP_124346886.1">
    <property type="nucleotide sequence ID" value="NZ_CP027706.1"/>
</dbReference>
<dbReference type="Pfam" id="PF11990">
    <property type="entry name" value="DUF3487"/>
    <property type="match status" value="1"/>
</dbReference>
<keyword evidence="1" id="KW-0812">Transmembrane</keyword>
<keyword evidence="1" id="KW-0472">Membrane</keyword>
<keyword evidence="3" id="KW-1185">Reference proteome</keyword>
<reference evidence="2" key="1">
    <citation type="submission" date="2021-06" db="EMBL/GenBank/DDBJ databases">
        <title>Updating the genus Pseudomonas: Description of 43 new species and partition of the Pseudomonas putida group.</title>
        <authorList>
            <person name="Girard L."/>
            <person name="Lood C."/>
            <person name="Vandamme P."/>
            <person name="Rokni-Zadeh H."/>
            <person name="van Noort V."/>
            <person name="Hofte M."/>
            <person name="Lavigne R."/>
            <person name="De Mot R."/>
        </authorList>
    </citation>
    <scope>NUCLEOTIDE SEQUENCE</scope>
    <source>
        <strain evidence="2">CMR12a</strain>
    </source>
</reference>
<keyword evidence="1" id="KW-1133">Transmembrane helix</keyword>
<dbReference type="InterPro" id="IPR021877">
    <property type="entry name" value="DUF3487"/>
</dbReference>
<name>A0ABX8MIF3_9PSED</name>